<feature type="transmembrane region" description="Helical" evidence="2">
    <location>
        <begin position="12"/>
        <end position="30"/>
    </location>
</feature>
<evidence type="ECO:0000256" key="2">
    <source>
        <dbReference type="SAM" id="Phobius"/>
    </source>
</evidence>
<sequence length="137" mass="14666">MSLPGFLKQLSPRLLIGIASVVVIPAGLWIGTRLGESSDKDVIVVDPNAPETSSEVNIAFWRAGRIALAYDCFGAGSCISSVGLLGEPGSTLLEQRHALLAEKKEKLAKLRKFEDEVAQRDGTKPSTTASTTELEKK</sequence>
<gene>
    <name evidence="3" type="ORF">IWQ62_002502</name>
</gene>
<comment type="caution">
    <text evidence="3">The sequence shown here is derived from an EMBL/GenBank/DDBJ whole genome shotgun (WGS) entry which is preliminary data.</text>
</comment>
<feature type="compositionally biased region" description="Polar residues" evidence="1">
    <location>
        <begin position="124"/>
        <end position="137"/>
    </location>
</feature>
<keyword evidence="4" id="KW-1185">Reference proteome</keyword>
<dbReference type="OrthoDB" id="10514071at2759"/>
<name>A0A9W8AVK2_9FUNG</name>
<dbReference type="EMBL" id="JANBPY010000537">
    <property type="protein sequence ID" value="KAJ1966148.1"/>
    <property type="molecule type" value="Genomic_DNA"/>
</dbReference>
<dbReference type="Proteomes" id="UP001150925">
    <property type="component" value="Unassembled WGS sequence"/>
</dbReference>
<evidence type="ECO:0000256" key="1">
    <source>
        <dbReference type="SAM" id="MobiDB-lite"/>
    </source>
</evidence>
<protein>
    <submittedName>
        <fullName evidence="3">Uncharacterized protein</fullName>
    </submittedName>
</protein>
<accession>A0A9W8AVK2</accession>
<reference evidence="3" key="1">
    <citation type="submission" date="2022-07" db="EMBL/GenBank/DDBJ databases">
        <title>Phylogenomic reconstructions and comparative analyses of Kickxellomycotina fungi.</title>
        <authorList>
            <person name="Reynolds N.K."/>
            <person name="Stajich J.E."/>
            <person name="Barry K."/>
            <person name="Grigoriev I.V."/>
            <person name="Crous P."/>
            <person name="Smith M.E."/>
        </authorList>
    </citation>
    <scope>NUCLEOTIDE SEQUENCE</scope>
    <source>
        <strain evidence="3">RSA 1196</strain>
    </source>
</reference>
<organism evidence="3 4">
    <name type="scientific">Dispira parvispora</name>
    <dbReference type="NCBI Taxonomy" id="1520584"/>
    <lineage>
        <taxon>Eukaryota</taxon>
        <taxon>Fungi</taxon>
        <taxon>Fungi incertae sedis</taxon>
        <taxon>Zoopagomycota</taxon>
        <taxon>Kickxellomycotina</taxon>
        <taxon>Dimargaritomycetes</taxon>
        <taxon>Dimargaritales</taxon>
        <taxon>Dimargaritaceae</taxon>
        <taxon>Dispira</taxon>
    </lineage>
</organism>
<keyword evidence="2" id="KW-1133">Transmembrane helix</keyword>
<dbReference type="AlphaFoldDB" id="A0A9W8AVK2"/>
<keyword evidence="2" id="KW-0812">Transmembrane</keyword>
<evidence type="ECO:0000313" key="3">
    <source>
        <dbReference type="EMBL" id="KAJ1966148.1"/>
    </source>
</evidence>
<keyword evidence="2" id="KW-0472">Membrane</keyword>
<feature type="region of interest" description="Disordered" evidence="1">
    <location>
        <begin position="115"/>
        <end position="137"/>
    </location>
</feature>
<proteinExistence type="predicted"/>
<evidence type="ECO:0000313" key="4">
    <source>
        <dbReference type="Proteomes" id="UP001150925"/>
    </source>
</evidence>